<feature type="domain" description="Cohesin" evidence="6">
    <location>
        <begin position="824"/>
        <end position="952"/>
    </location>
</feature>
<accession>A0A198AQC4</accession>
<feature type="domain" description="GH10" evidence="5">
    <location>
        <begin position="613"/>
        <end position="777"/>
    </location>
</feature>
<dbReference type="GO" id="GO:0000272">
    <property type="term" value="P:polysaccharide catabolic process"/>
    <property type="evidence" value="ECO:0007669"/>
    <property type="project" value="UniProtKB-KW"/>
</dbReference>
<evidence type="ECO:0000313" key="7">
    <source>
        <dbReference type="EMBL" id="OAS23472.1"/>
    </source>
</evidence>
<evidence type="ECO:0000256" key="1">
    <source>
        <dbReference type="ARBA" id="ARBA00022801"/>
    </source>
</evidence>
<keyword evidence="8" id="KW-1185">Reference proteome</keyword>
<dbReference type="SUPFAM" id="SSF63446">
    <property type="entry name" value="Type I dockerin domain"/>
    <property type="match status" value="1"/>
</dbReference>
<dbReference type="InterPro" id="IPR008965">
    <property type="entry name" value="CBM2/CBM3_carb-bd_dom_sf"/>
</dbReference>
<dbReference type="Pfam" id="PF00963">
    <property type="entry name" value="Cohesin"/>
    <property type="match status" value="1"/>
</dbReference>
<dbReference type="SUPFAM" id="SSF49384">
    <property type="entry name" value="Carbohydrate-binding domain"/>
    <property type="match status" value="1"/>
</dbReference>
<evidence type="ECO:0000313" key="8">
    <source>
        <dbReference type="Proteomes" id="UP000078454"/>
    </source>
</evidence>
<proteinExistence type="predicted"/>
<evidence type="ECO:0008006" key="9">
    <source>
        <dbReference type="Google" id="ProtNLM"/>
    </source>
</evidence>
<evidence type="ECO:0000259" key="5">
    <source>
        <dbReference type="Pfam" id="PF00331"/>
    </source>
</evidence>
<dbReference type="Gene3D" id="3.20.20.80">
    <property type="entry name" value="Glycosidases"/>
    <property type="match status" value="1"/>
</dbReference>
<dbReference type="Pfam" id="PF00331">
    <property type="entry name" value="Glyco_hydro_10"/>
    <property type="match status" value="2"/>
</dbReference>
<protein>
    <recommendedName>
        <fullName evidence="9">Dockerin domain-containing protein</fullName>
    </recommendedName>
</protein>
<dbReference type="AlphaFoldDB" id="A0A198AQC4"/>
<dbReference type="CDD" id="cd08547">
    <property type="entry name" value="Type_II_cohesin"/>
    <property type="match status" value="1"/>
</dbReference>
<gene>
    <name evidence="7" type="ORF">A8708_09765</name>
</gene>
<evidence type="ECO:0000256" key="2">
    <source>
        <dbReference type="ARBA" id="ARBA00023277"/>
    </source>
</evidence>
<dbReference type="InterPro" id="IPR036439">
    <property type="entry name" value="Dockerin_dom_sf"/>
</dbReference>
<reference evidence="7 8" key="1">
    <citation type="submission" date="2016-05" db="EMBL/GenBank/DDBJ databases">
        <title>Paenibacillus sp. 1ZS3-15 nov., isolated from the rhizosphere soil.</title>
        <authorList>
            <person name="Zhang X.X."/>
            <person name="Zhang J."/>
        </authorList>
    </citation>
    <scope>NUCLEOTIDE SEQUENCE [LARGE SCALE GENOMIC DNA]</scope>
    <source>
        <strain evidence="7 8">1ZS3-15</strain>
    </source>
</reference>
<dbReference type="RefSeq" id="WP_068661832.1">
    <property type="nucleotide sequence ID" value="NZ_LYPB01000040.1"/>
</dbReference>
<dbReference type="Gene3D" id="1.10.1330.10">
    <property type="entry name" value="Dockerin domain"/>
    <property type="match status" value="1"/>
</dbReference>
<feature type="chain" id="PRO_5039464566" description="Dockerin domain-containing protein" evidence="4">
    <location>
        <begin position="27"/>
        <end position="1097"/>
    </location>
</feature>
<organism evidence="7 8">
    <name type="scientific">Paenibacillus oryzisoli</name>
    <dbReference type="NCBI Taxonomy" id="1850517"/>
    <lineage>
        <taxon>Bacteria</taxon>
        <taxon>Bacillati</taxon>
        <taxon>Bacillota</taxon>
        <taxon>Bacilli</taxon>
        <taxon>Bacillales</taxon>
        <taxon>Paenibacillaceae</taxon>
        <taxon>Paenibacillus</taxon>
    </lineage>
</organism>
<evidence type="ECO:0000256" key="4">
    <source>
        <dbReference type="SAM" id="SignalP"/>
    </source>
</evidence>
<keyword evidence="4" id="KW-0732">Signal</keyword>
<evidence type="ECO:0000256" key="3">
    <source>
        <dbReference type="ARBA" id="ARBA00023326"/>
    </source>
</evidence>
<dbReference type="PROSITE" id="PS00018">
    <property type="entry name" value="EF_HAND_1"/>
    <property type="match status" value="1"/>
</dbReference>
<dbReference type="InterPro" id="IPR002102">
    <property type="entry name" value="Cohesin_dom"/>
</dbReference>
<dbReference type="Gene3D" id="1.20.1270.90">
    <property type="entry name" value="AF1782-like"/>
    <property type="match status" value="1"/>
</dbReference>
<dbReference type="OrthoDB" id="9798386at2"/>
<dbReference type="EMBL" id="LYPB01000040">
    <property type="protein sequence ID" value="OAS23472.1"/>
    <property type="molecule type" value="Genomic_DNA"/>
</dbReference>
<dbReference type="GO" id="GO:0030246">
    <property type="term" value="F:carbohydrate binding"/>
    <property type="evidence" value="ECO:0007669"/>
    <property type="project" value="InterPro"/>
</dbReference>
<dbReference type="InterPro" id="IPR017853">
    <property type="entry name" value="GH"/>
</dbReference>
<feature type="domain" description="GH10" evidence="5">
    <location>
        <begin position="359"/>
        <end position="578"/>
    </location>
</feature>
<evidence type="ECO:0000259" key="6">
    <source>
        <dbReference type="Pfam" id="PF00963"/>
    </source>
</evidence>
<dbReference type="InterPro" id="IPR001000">
    <property type="entry name" value="GH10_dom"/>
</dbReference>
<dbReference type="GO" id="GO:0004553">
    <property type="term" value="F:hydrolase activity, hydrolyzing O-glycosyl compounds"/>
    <property type="evidence" value="ECO:0007669"/>
    <property type="project" value="InterPro"/>
</dbReference>
<name>A0A198AQC4_9BACL</name>
<keyword evidence="1" id="KW-0378">Hydrolase</keyword>
<dbReference type="Proteomes" id="UP000078454">
    <property type="component" value="Unassembled WGS sequence"/>
</dbReference>
<sequence length="1097" mass="118115">MNFQNPLINVSRMLVVMMLLSVFAFAPVPAAAAGGELTHELNDLIAKAETLKSGNEEFPLQISNTDVGSDVNKAFPWVYANELKDLNNALEFARNAMTPTSEAIASLQNAIVSFTGKIKADGSDPYFRLDPGPGKVPVNITAPSNVWTSRTPLDNRVPADFAGGTYKMIPYPFADSQGKSDVLQINYVHNGKTTFGGMTLQSPLSPSVDVPAGSNIEFDVFYPKSAQGKFMRWRIRNAGSDIDSYLREYEYNNLNPDWIGSFNGETWLLKHTSITATTGTSSNFILELHGENGRPAETGMLLVGNIKITAPDPNGVALPNVVNKENQSVVTPLKNVYNKQNGTFMVGTIGTGAVTGTRANHYEIFVDGNNLKAESTHPRGPSWLKSVTGEALSGATTTPGVGEYSFPTSSYQAIRDSGTPGQYKSHAHVLAWYNQAPAWMRQMIPATLTLGYNGTTDYYGLGNGVTTTVKVDKEMARRVQFNHTMYVMRHFLTTDTKYGSSESRGVIPIHSWDVLNEEVHESRHSETIPADPNSWRQSLKNTNWLSAMSDDLIGGDITEHYIYLLFKNAHIAAPNAKMAAAYKANYANLPAYMKLDGHDNVGSIDAYIVNDPPKLTYNDYDISNRTKARTVYNMIRAVNTAWLSDPLYDGRPLIEDMGIQGHDSIGKTLASDNQYAMALYASLIDEGLLSGIAYSELDLKAPTSTPGGGAVAPAVLNVRQSDALGYEYALMYKLFNRFAPYIDHIISWGVAGSGWQGSYVLFDSQSNANAGYYGAVNPDRFVLGHSYLEDFFKGEYEKLQNNYAIDLGDLGIYTPGNGETNSLTATIAANDSVTPGSTFAAVVGLDSVTQSVYAQDITLSYDSSVFDYVSAAGTNSNIQVLREDTATPGKVRIISVNLGGLAGTSTAVLNVTFGVKAGVQNTTGIIAVSEAKIGGSDGTVTTAVPSSKTISVSAVPQDKTALIAAVMSAQTLYNTAVVGIKPGQYPQAAKDAFQVAINAAIVVRDDTNSTQSQVDGALAALNSATDTFKATAYKSTDISGKDGIPDGVTDVGDLSTVVTYYGKNSTSANWTKAKIADMNNDNKIDIWDLAYVATNIK</sequence>
<dbReference type="InterPro" id="IPR018247">
    <property type="entry name" value="EF_Hand_1_Ca_BS"/>
</dbReference>
<feature type="signal peptide" evidence="4">
    <location>
        <begin position="1"/>
        <end position="26"/>
    </location>
</feature>
<comment type="caution">
    <text evidence="7">The sequence shown here is derived from an EMBL/GenBank/DDBJ whole genome shotgun (WGS) entry which is preliminary data.</text>
</comment>
<dbReference type="STRING" id="1850517.A8708_09765"/>
<keyword evidence="2" id="KW-0119">Carbohydrate metabolism</keyword>
<keyword evidence="3" id="KW-0624">Polysaccharide degradation</keyword>
<dbReference type="Gene3D" id="2.60.40.680">
    <property type="match status" value="1"/>
</dbReference>
<dbReference type="SUPFAM" id="SSF51445">
    <property type="entry name" value="(Trans)glycosidases"/>
    <property type="match status" value="1"/>
</dbReference>